<keyword evidence="9" id="KW-1185">Reference proteome</keyword>
<dbReference type="SUPFAM" id="SSF53383">
    <property type="entry name" value="PLP-dependent transferases"/>
    <property type="match status" value="1"/>
</dbReference>
<dbReference type="AlphaFoldDB" id="A0A7K3M4Z5"/>
<evidence type="ECO:0000256" key="2">
    <source>
        <dbReference type="ARBA" id="ARBA00007441"/>
    </source>
</evidence>
<evidence type="ECO:0000256" key="3">
    <source>
        <dbReference type="ARBA" id="ARBA00022576"/>
    </source>
</evidence>
<evidence type="ECO:0000313" key="9">
    <source>
        <dbReference type="Proteomes" id="UP000460435"/>
    </source>
</evidence>
<dbReference type="GO" id="GO:0006520">
    <property type="term" value="P:amino acid metabolic process"/>
    <property type="evidence" value="ECO:0007669"/>
    <property type="project" value="InterPro"/>
</dbReference>
<dbReference type="InterPro" id="IPR015421">
    <property type="entry name" value="PyrdxlP-dep_Trfase_major"/>
</dbReference>
<comment type="caution">
    <text evidence="8">The sequence shown here is derived from an EMBL/GenBank/DDBJ whole genome shotgun (WGS) entry which is preliminary data.</text>
</comment>
<evidence type="ECO:0000259" key="7">
    <source>
        <dbReference type="Pfam" id="PF00155"/>
    </source>
</evidence>
<comment type="cofactor">
    <cofactor evidence="1 6">
        <name>pyridoxal 5'-phosphate</name>
        <dbReference type="ChEBI" id="CHEBI:597326"/>
    </cofactor>
</comment>
<dbReference type="InterPro" id="IPR015424">
    <property type="entry name" value="PyrdxlP-dep_Trfase"/>
</dbReference>
<gene>
    <name evidence="8" type="ORF">F7O44_15045</name>
</gene>
<dbReference type="InterPro" id="IPR004839">
    <property type="entry name" value="Aminotransferase_I/II_large"/>
</dbReference>
<dbReference type="PROSITE" id="PS00105">
    <property type="entry name" value="AA_TRANSFER_CLASS_1"/>
    <property type="match status" value="1"/>
</dbReference>
<dbReference type="Gene3D" id="3.90.1150.10">
    <property type="entry name" value="Aspartate Aminotransferase, domain 1"/>
    <property type="match status" value="1"/>
</dbReference>
<dbReference type="InterPro" id="IPR015422">
    <property type="entry name" value="PyrdxlP-dep_Trfase_small"/>
</dbReference>
<reference evidence="8 9" key="1">
    <citation type="submission" date="2019-11" db="EMBL/GenBank/DDBJ databases">
        <authorList>
            <person name="Li X.-J."/>
            <person name="Feng X.-M."/>
        </authorList>
    </citation>
    <scope>NUCLEOTIDE SEQUENCE [LARGE SCALE GENOMIC DNA]</scope>
    <source>
        <strain evidence="8 9">XMNu-373</strain>
    </source>
</reference>
<dbReference type="InterPro" id="IPR050596">
    <property type="entry name" value="AspAT/PAT-like"/>
</dbReference>
<dbReference type="Proteomes" id="UP000460435">
    <property type="component" value="Unassembled WGS sequence"/>
</dbReference>
<dbReference type="Pfam" id="PF00155">
    <property type="entry name" value="Aminotran_1_2"/>
    <property type="match status" value="1"/>
</dbReference>
<protein>
    <recommendedName>
        <fullName evidence="6">Aminotransferase</fullName>
        <ecNumber evidence="6">2.6.1.-</ecNumber>
    </recommendedName>
</protein>
<accession>A0A7K3M4Z5</accession>
<evidence type="ECO:0000256" key="1">
    <source>
        <dbReference type="ARBA" id="ARBA00001933"/>
    </source>
</evidence>
<evidence type="ECO:0000256" key="5">
    <source>
        <dbReference type="ARBA" id="ARBA00022898"/>
    </source>
</evidence>
<dbReference type="PANTHER" id="PTHR46383:SF1">
    <property type="entry name" value="ASPARTATE AMINOTRANSFERASE"/>
    <property type="match status" value="1"/>
</dbReference>
<dbReference type="CDD" id="cd00609">
    <property type="entry name" value="AAT_like"/>
    <property type="match status" value="1"/>
</dbReference>
<dbReference type="RefSeq" id="WP_162451097.1">
    <property type="nucleotide sequence ID" value="NZ_WLZY01000005.1"/>
</dbReference>
<evidence type="ECO:0000313" key="8">
    <source>
        <dbReference type="EMBL" id="NDL58383.1"/>
    </source>
</evidence>
<dbReference type="GO" id="GO:0030170">
    <property type="term" value="F:pyridoxal phosphate binding"/>
    <property type="evidence" value="ECO:0007669"/>
    <property type="project" value="InterPro"/>
</dbReference>
<evidence type="ECO:0000256" key="6">
    <source>
        <dbReference type="RuleBase" id="RU000481"/>
    </source>
</evidence>
<keyword evidence="3 6" id="KW-0032">Aminotransferase</keyword>
<comment type="similarity">
    <text evidence="2 6">Belongs to the class-I pyridoxal-phosphate-dependent aminotransferase family.</text>
</comment>
<feature type="domain" description="Aminotransferase class I/classII large" evidence="7">
    <location>
        <begin position="36"/>
        <end position="374"/>
    </location>
</feature>
<dbReference type="InterPro" id="IPR004838">
    <property type="entry name" value="NHTrfase_class1_PyrdxlP-BS"/>
</dbReference>
<dbReference type="EMBL" id="WLZY01000005">
    <property type="protein sequence ID" value="NDL58383.1"/>
    <property type="molecule type" value="Genomic_DNA"/>
</dbReference>
<dbReference type="PANTHER" id="PTHR46383">
    <property type="entry name" value="ASPARTATE AMINOTRANSFERASE"/>
    <property type="match status" value="1"/>
</dbReference>
<dbReference type="Gene3D" id="3.40.640.10">
    <property type="entry name" value="Type I PLP-dependent aspartate aminotransferase-like (Major domain)"/>
    <property type="match status" value="1"/>
</dbReference>
<evidence type="ECO:0000256" key="4">
    <source>
        <dbReference type="ARBA" id="ARBA00022679"/>
    </source>
</evidence>
<sequence length="418" mass="44685">MSVPVSATLAINEALAERQRAGLPVLPLGFGEAGLPVHPALRAALSAEGHRNGYGPVAGLASLRTAAAGYWMRRGLPTDPGLVVAGPGSKPLLYSLLHSLGGDVAVAAPSWVSYATQAHLTGHTPIHVPVAPGQGGVPQPELLETTVIQARKLGRDVRAVVVTTPDNPTGTVPSRAAVARVAEVARDLDLTIISDEIYRDLVHDSHTTVHSAAEFAPERTIVTTGLSKNLALGGWRLGLARFPDSLIGHRLYAAVVGVASEIWSSPAAPIQHAAAYAFDEPEELTERIDQSRRLHGAVARAVADRLHSAGVTVPRPQAGFYLYPDFEPVSERLARHHVLTGPDLTQLLLERYGMGTVPAAEFEGGDKALRLRLATSLLYGQSEPERMAALTSPEPTELPWIREHLRRLEYVLEDVLES</sequence>
<dbReference type="EC" id="2.6.1.-" evidence="6"/>
<organism evidence="8 9">
    <name type="scientific">Phytoactinopolyspora mesophila</name>
    <dbReference type="NCBI Taxonomy" id="2650750"/>
    <lineage>
        <taxon>Bacteria</taxon>
        <taxon>Bacillati</taxon>
        <taxon>Actinomycetota</taxon>
        <taxon>Actinomycetes</taxon>
        <taxon>Jiangellales</taxon>
        <taxon>Jiangellaceae</taxon>
        <taxon>Phytoactinopolyspora</taxon>
    </lineage>
</organism>
<name>A0A7K3M4Z5_9ACTN</name>
<proteinExistence type="inferred from homology"/>
<dbReference type="GO" id="GO:0008483">
    <property type="term" value="F:transaminase activity"/>
    <property type="evidence" value="ECO:0007669"/>
    <property type="project" value="UniProtKB-KW"/>
</dbReference>
<keyword evidence="5" id="KW-0663">Pyridoxal phosphate</keyword>
<keyword evidence="4 6" id="KW-0808">Transferase</keyword>